<dbReference type="Pfam" id="PF00383">
    <property type="entry name" value="dCMP_cyt_deam_1"/>
    <property type="match status" value="1"/>
</dbReference>
<dbReference type="InterPro" id="IPR002125">
    <property type="entry name" value="CMP_dCMP_dom"/>
</dbReference>
<protein>
    <recommendedName>
        <fullName evidence="1">CMP/dCMP-type deaminase domain-containing protein</fullName>
    </recommendedName>
</protein>
<evidence type="ECO:0000259" key="1">
    <source>
        <dbReference type="PROSITE" id="PS51747"/>
    </source>
</evidence>
<dbReference type="RefSeq" id="WP_017747088.1">
    <property type="nucleotide sequence ID" value="NZ_KQ976354.1"/>
</dbReference>
<gene>
    <name evidence="2" type="ORF">WA1_29110</name>
</gene>
<dbReference type="Proteomes" id="UP000076925">
    <property type="component" value="Unassembled WGS sequence"/>
</dbReference>
<dbReference type="OrthoDB" id="511185at2"/>
<feature type="domain" description="CMP/dCMP-type deaminase" evidence="1">
    <location>
        <begin position="1"/>
        <end position="115"/>
    </location>
</feature>
<dbReference type="SUPFAM" id="SSF53927">
    <property type="entry name" value="Cytidine deaminase-like"/>
    <property type="match status" value="1"/>
</dbReference>
<dbReference type="AlphaFoldDB" id="A0A139X5N9"/>
<comment type="caution">
    <text evidence="2">The sequence shown here is derived from an EMBL/GenBank/DDBJ whole genome shotgun (WGS) entry which is preliminary data.</text>
</comment>
<accession>A0A139X5N9</accession>
<name>A0A139X5N9_9CYAN</name>
<organism evidence="2 3">
    <name type="scientific">Scytonema hofmannii PCC 7110</name>
    <dbReference type="NCBI Taxonomy" id="128403"/>
    <lineage>
        <taxon>Bacteria</taxon>
        <taxon>Bacillati</taxon>
        <taxon>Cyanobacteriota</taxon>
        <taxon>Cyanophyceae</taxon>
        <taxon>Nostocales</taxon>
        <taxon>Scytonemataceae</taxon>
        <taxon>Scytonema</taxon>
    </lineage>
</organism>
<evidence type="ECO:0000313" key="3">
    <source>
        <dbReference type="Proteomes" id="UP000076925"/>
    </source>
</evidence>
<dbReference type="Gene3D" id="3.40.140.10">
    <property type="entry name" value="Cytidine Deaminase, domain 2"/>
    <property type="match status" value="1"/>
</dbReference>
<proteinExistence type="predicted"/>
<dbReference type="GO" id="GO:0003824">
    <property type="term" value="F:catalytic activity"/>
    <property type="evidence" value="ECO:0007669"/>
    <property type="project" value="InterPro"/>
</dbReference>
<sequence>MIEQEIFEHLFTIAAQSDDTGGVVSSCLVRQGFIVAEGVSCNDGRHAEYVLLRQIELNALQVLPDDIVYTTVEPCGKRTPSGVGEHMGDCTTNLIRAGVRHVVYAAPDPDASAQTRYKFEQADCSLRQVNDPYIIRRAIVLFNSTITSTSDALPQ</sequence>
<dbReference type="InterPro" id="IPR016193">
    <property type="entry name" value="Cytidine_deaminase-like"/>
</dbReference>
<dbReference type="PROSITE" id="PS51747">
    <property type="entry name" value="CYT_DCMP_DEAMINASES_2"/>
    <property type="match status" value="1"/>
</dbReference>
<evidence type="ECO:0000313" key="2">
    <source>
        <dbReference type="EMBL" id="KYC40019.1"/>
    </source>
</evidence>
<dbReference type="EMBL" id="ANNX02000031">
    <property type="protein sequence ID" value="KYC40019.1"/>
    <property type="molecule type" value="Genomic_DNA"/>
</dbReference>
<dbReference type="STRING" id="128403.WA1_29110"/>
<keyword evidence="3" id="KW-1185">Reference proteome</keyword>
<reference evidence="2 3" key="1">
    <citation type="journal article" date="2013" name="Genome Biol. Evol.">
        <title>Genomes of Stigonematalean cyanobacteria (subsection V) and the evolution of oxygenic photosynthesis from prokaryotes to plastids.</title>
        <authorList>
            <person name="Dagan T."/>
            <person name="Roettger M."/>
            <person name="Stucken K."/>
            <person name="Landan G."/>
            <person name="Koch R."/>
            <person name="Major P."/>
            <person name="Gould S.B."/>
            <person name="Goremykin V.V."/>
            <person name="Rippka R."/>
            <person name="Tandeau de Marsac N."/>
            <person name="Gugger M."/>
            <person name="Lockhart P.J."/>
            <person name="Allen J.F."/>
            <person name="Brune I."/>
            <person name="Maus I."/>
            <person name="Puhler A."/>
            <person name="Martin W.F."/>
        </authorList>
    </citation>
    <scope>NUCLEOTIDE SEQUENCE [LARGE SCALE GENOMIC DNA]</scope>
    <source>
        <strain evidence="2 3">PCC 7110</strain>
    </source>
</reference>